<feature type="domain" description="DUF4136" evidence="1">
    <location>
        <begin position="21"/>
        <end position="171"/>
    </location>
</feature>
<protein>
    <submittedName>
        <fullName evidence="2">DUF4136 domain-containing protein</fullName>
    </submittedName>
</protein>
<organism evidence="2 3">
    <name type="scientific">Photobacterium rosenbergii</name>
    <dbReference type="NCBI Taxonomy" id="294936"/>
    <lineage>
        <taxon>Bacteria</taxon>
        <taxon>Pseudomonadati</taxon>
        <taxon>Pseudomonadota</taxon>
        <taxon>Gammaproteobacteria</taxon>
        <taxon>Vibrionales</taxon>
        <taxon>Vibrionaceae</taxon>
        <taxon>Photobacterium</taxon>
    </lineage>
</organism>
<reference evidence="2 3" key="1">
    <citation type="submission" date="2018-03" db="EMBL/GenBank/DDBJ databases">
        <title>Whole genome sequencing of Histamine producing bacteria.</title>
        <authorList>
            <person name="Butler K."/>
        </authorList>
    </citation>
    <scope>NUCLEOTIDE SEQUENCE [LARGE SCALE GENOMIC DNA]</scope>
    <source>
        <strain evidence="2 3">DSM 19138</strain>
    </source>
</reference>
<dbReference type="Proteomes" id="UP000241346">
    <property type="component" value="Unassembled WGS sequence"/>
</dbReference>
<dbReference type="InterPro" id="IPR025411">
    <property type="entry name" value="DUF4136"/>
</dbReference>
<dbReference type="AlphaFoldDB" id="A0A2T3NJX5"/>
<evidence type="ECO:0000313" key="2">
    <source>
        <dbReference type="EMBL" id="PSW15824.1"/>
    </source>
</evidence>
<proteinExistence type="predicted"/>
<dbReference type="Pfam" id="PF13590">
    <property type="entry name" value="DUF4136"/>
    <property type="match status" value="1"/>
</dbReference>
<dbReference type="OrthoDB" id="329837at2"/>
<comment type="caution">
    <text evidence="2">The sequence shown here is derived from an EMBL/GenBank/DDBJ whole genome shotgun (WGS) entry which is preliminary data.</text>
</comment>
<sequence>MTKLLIILFFILINIGCTKDVVTDFNSAVNYSSYKTYEFATFSTTQATTLDGKRIEDAIATQLYTKGLNGVNDNADLLVRHSIVEQSDFQTYGTSFGFGYRHRSVGVAYSTPTQIREYRYGKIIVELIDTETNSVVWRSTSQRRLTETMTPSSRKTFIDTQINEMFKEYPPQK</sequence>
<dbReference type="Gene3D" id="3.30.160.670">
    <property type="match status" value="1"/>
</dbReference>
<evidence type="ECO:0000259" key="1">
    <source>
        <dbReference type="Pfam" id="PF13590"/>
    </source>
</evidence>
<dbReference type="RefSeq" id="WP_107296442.1">
    <property type="nucleotide sequence ID" value="NZ_PYMB01000001.1"/>
</dbReference>
<name>A0A2T3NJX5_9GAMM</name>
<accession>A0A2T3NJX5</accession>
<evidence type="ECO:0000313" key="3">
    <source>
        <dbReference type="Proteomes" id="UP000241346"/>
    </source>
</evidence>
<gene>
    <name evidence="2" type="ORF">C9J01_02065</name>
</gene>
<dbReference type="EMBL" id="PYMB01000001">
    <property type="protein sequence ID" value="PSW15824.1"/>
    <property type="molecule type" value="Genomic_DNA"/>
</dbReference>